<dbReference type="EMBL" id="SELW01000507">
    <property type="protein sequence ID" value="TID24581.1"/>
    <property type="molecule type" value="Genomic_DNA"/>
</dbReference>
<dbReference type="CDD" id="cd00154">
    <property type="entry name" value="Rab"/>
    <property type="match status" value="1"/>
</dbReference>
<dbReference type="Proteomes" id="UP000307173">
    <property type="component" value="Unassembled WGS sequence"/>
</dbReference>
<dbReference type="PROSITE" id="PS51419">
    <property type="entry name" value="RAB"/>
    <property type="match status" value="1"/>
</dbReference>
<dbReference type="AlphaFoldDB" id="A0A4T0WZM7"/>
<dbReference type="Pfam" id="PF00071">
    <property type="entry name" value="Ras"/>
    <property type="match status" value="1"/>
</dbReference>
<dbReference type="OrthoDB" id="671439at2759"/>
<dbReference type="PANTHER" id="PTHR14209">
    <property type="entry name" value="ISOAMYL ACETATE-HYDROLYZING ESTERASE 1"/>
    <property type="match status" value="1"/>
</dbReference>
<reference evidence="1 2" key="1">
    <citation type="journal article" date="2019" name="Front. Genet.">
        <title>Whole-Genome Sequencing of the Opportunistic Yeast Pathogen Candida inconspicua Uncovers Its Hybrid Origin.</title>
        <authorList>
            <person name="Mixao V."/>
            <person name="Hansen A.P."/>
            <person name="Saus E."/>
            <person name="Boekhout T."/>
            <person name="Lass-Florl C."/>
            <person name="Gabaldon T."/>
        </authorList>
    </citation>
    <scope>NUCLEOTIDE SEQUENCE [LARGE SCALE GENOMIC DNA]</scope>
    <source>
        <strain evidence="1 2">CBS 180</strain>
    </source>
</reference>
<gene>
    <name evidence="1" type="ORF">CANINC_003053</name>
</gene>
<dbReference type="InterPro" id="IPR045136">
    <property type="entry name" value="Iah1-like"/>
</dbReference>
<name>A0A4T0WZM7_9ASCO</name>
<keyword evidence="2" id="KW-1185">Reference proteome</keyword>
<dbReference type="SMART" id="SM00175">
    <property type="entry name" value="RAB"/>
    <property type="match status" value="1"/>
</dbReference>
<dbReference type="Gene3D" id="3.40.50.300">
    <property type="entry name" value="P-loop containing nucleotide triphosphate hydrolases"/>
    <property type="match status" value="1"/>
</dbReference>
<evidence type="ECO:0000313" key="1">
    <source>
        <dbReference type="EMBL" id="TID24581.1"/>
    </source>
</evidence>
<dbReference type="SUPFAM" id="SSF52540">
    <property type="entry name" value="P-loop containing nucleoside triphosphate hydrolases"/>
    <property type="match status" value="1"/>
</dbReference>
<dbReference type="InterPro" id="IPR005225">
    <property type="entry name" value="Small_GTP-bd"/>
</dbReference>
<dbReference type="InterPro" id="IPR001806">
    <property type="entry name" value="Small_GTPase"/>
</dbReference>
<dbReference type="SUPFAM" id="SSF52266">
    <property type="entry name" value="SGNH hydrolase"/>
    <property type="match status" value="1"/>
</dbReference>
<dbReference type="PRINTS" id="PR00449">
    <property type="entry name" value="RASTRNSFRMNG"/>
</dbReference>
<sequence>MLNIVFVGDSNSGKTSLIKRFLTNEFVEDLSPSKGISISDHLLELNNDSIKLHIIDIAGKQDLDVSAHGYIRTADAIVINYDASNDSFVESVEAWYNAVRDIAPSSTKYVISSNKNDTISNSENDINGRSLANMLNTDYISTSAAKSKNVVELFYKIYLAWKAEQEEIKRQYEINRLMQAQTSYTDYNKFLMFGDSITEYAFNQTPVSSEKIEFCLGAALQNVYVRKLQVIQRGFSGYNSRDAVPLIRSILKTEHDNVPDSQKIKIGYVFFGSNDSRKKGISSKNKEHVPLEDFIRNIEIVVSEFKKRNIPVILITPGLHDSALWNVVDPQDLVTGDYRDNETQKLYQDAMKEKFSDVPMICLFDIMSDWMKSKATNPHDLSELLYDGIHLNGTGYKLLFDELMKTIEKHYYDVSPGCLMYRFPYSTTLQPDTFANIR</sequence>
<proteinExistence type="predicted"/>
<dbReference type="STRING" id="52247.A0A4T0WZM7"/>
<dbReference type="SMART" id="SM00174">
    <property type="entry name" value="RHO"/>
    <property type="match status" value="1"/>
</dbReference>
<dbReference type="CDD" id="cd01838">
    <property type="entry name" value="Isoamyl_acetate_hydrolase_like"/>
    <property type="match status" value="1"/>
</dbReference>
<dbReference type="NCBIfam" id="TIGR00231">
    <property type="entry name" value="small_GTP"/>
    <property type="match status" value="1"/>
</dbReference>
<dbReference type="PANTHER" id="PTHR14209:SF19">
    <property type="entry name" value="ISOAMYL ACETATE-HYDROLYZING ESTERASE 1 HOMOLOG"/>
    <property type="match status" value="1"/>
</dbReference>
<dbReference type="SMART" id="SM00173">
    <property type="entry name" value="RAS"/>
    <property type="match status" value="1"/>
</dbReference>
<protein>
    <submittedName>
        <fullName evidence="1">Uncharacterized protein</fullName>
    </submittedName>
</protein>
<comment type="caution">
    <text evidence="1">The sequence shown here is derived from an EMBL/GenBank/DDBJ whole genome shotgun (WGS) entry which is preliminary data.</text>
</comment>
<dbReference type="GO" id="GO:0003924">
    <property type="term" value="F:GTPase activity"/>
    <property type="evidence" value="ECO:0007669"/>
    <property type="project" value="InterPro"/>
</dbReference>
<dbReference type="Gene3D" id="3.40.50.1110">
    <property type="entry name" value="SGNH hydrolase"/>
    <property type="match status" value="1"/>
</dbReference>
<organism evidence="1 2">
    <name type="scientific">Pichia inconspicua</name>
    <dbReference type="NCBI Taxonomy" id="52247"/>
    <lineage>
        <taxon>Eukaryota</taxon>
        <taxon>Fungi</taxon>
        <taxon>Dikarya</taxon>
        <taxon>Ascomycota</taxon>
        <taxon>Saccharomycotina</taxon>
        <taxon>Pichiomycetes</taxon>
        <taxon>Pichiales</taxon>
        <taxon>Pichiaceae</taxon>
        <taxon>Pichia</taxon>
    </lineage>
</organism>
<dbReference type="InterPro" id="IPR027417">
    <property type="entry name" value="P-loop_NTPase"/>
</dbReference>
<dbReference type="Pfam" id="PF00657">
    <property type="entry name" value="Lipase_GDSL"/>
    <property type="match status" value="1"/>
</dbReference>
<dbReference type="GO" id="GO:0005525">
    <property type="term" value="F:GTP binding"/>
    <property type="evidence" value="ECO:0007669"/>
    <property type="project" value="InterPro"/>
</dbReference>
<dbReference type="GO" id="GO:0016788">
    <property type="term" value="F:hydrolase activity, acting on ester bonds"/>
    <property type="evidence" value="ECO:0007669"/>
    <property type="project" value="InterPro"/>
</dbReference>
<dbReference type="InterPro" id="IPR036514">
    <property type="entry name" value="SGNH_hydro_sf"/>
</dbReference>
<accession>A0A4T0WZM7</accession>
<dbReference type="InterPro" id="IPR001087">
    <property type="entry name" value="GDSL"/>
</dbReference>
<evidence type="ECO:0000313" key="2">
    <source>
        <dbReference type="Proteomes" id="UP000307173"/>
    </source>
</evidence>